<reference evidence="2" key="1">
    <citation type="journal article" date="2023" name="IMA Fungus">
        <title>Comparative genomic study of the Penicillium genus elucidates a diverse pangenome and 15 lateral gene transfer events.</title>
        <authorList>
            <person name="Petersen C."/>
            <person name="Sorensen T."/>
            <person name="Nielsen M.R."/>
            <person name="Sondergaard T.E."/>
            <person name="Sorensen J.L."/>
            <person name="Fitzpatrick D.A."/>
            <person name="Frisvad J.C."/>
            <person name="Nielsen K.L."/>
        </authorList>
    </citation>
    <scope>NUCLEOTIDE SEQUENCE</scope>
    <source>
        <strain evidence="2">IBT 15450</strain>
    </source>
</reference>
<proteinExistence type="predicted"/>
<dbReference type="Proteomes" id="UP001219568">
    <property type="component" value="Unassembled WGS sequence"/>
</dbReference>
<dbReference type="AlphaFoldDB" id="A0AAD6IFI1"/>
<keyword evidence="3" id="KW-1185">Reference proteome</keyword>
<comment type="caution">
    <text evidence="2">The sequence shown here is derived from an EMBL/GenBank/DDBJ whole genome shotgun (WGS) entry which is preliminary data.</text>
</comment>
<evidence type="ECO:0000313" key="3">
    <source>
        <dbReference type="Proteomes" id="UP001219568"/>
    </source>
</evidence>
<accession>A0AAD6IFI1</accession>
<organism evidence="2 3">
    <name type="scientific">Penicillium canescens</name>
    <dbReference type="NCBI Taxonomy" id="5083"/>
    <lineage>
        <taxon>Eukaryota</taxon>
        <taxon>Fungi</taxon>
        <taxon>Dikarya</taxon>
        <taxon>Ascomycota</taxon>
        <taxon>Pezizomycotina</taxon>
        <taxon>Eurotiomycetes</taxon>
        <taxon>Eurotiomycetidae</taxon>
        <taxon>Eurotiales</taxon>
        <taxon>Aspergillaceae</taxon>
        <taxon>Penicillium</taxon>
    </lineage>
</organism>
<feature type="region of interest" description="Disordered" evidence="1">
    <location>
        <begin position="1"/>
        <end position="22"/>
    </location>
</feature>
<name>A0AAD6IFI1_PENCN</name>
<gene>
    <name evidence="2" type="ORF">N7460_006330</name>
</gene>
<evidence type="ECO:0000313" key="2">
    <source>
        <dbReference type="EMBL" id="KAJ6044975.1"/>
    </source>
</evidence>
<sequence>MELVKTGRRSPQEPPPTSDGMRLWLAPDARAEGRKAVVYLHLVQMGLAEMTGESQREEIDMTCVGQNQDLERLRMEQLTTPA</sequence>
<dbReference type="EMBL" id="JAQJZL010000004">
    <property type="protein sequence ID" value="KAJ6044975.1"/>
    <property type="molecule type" value="Genomic_DNA"/>
</dbReference>
<evidence type="ECO:0000256" key="1">
    <source>
        <dbReference type="SAM" id="MobiDB-lite"/>
    </source>
</evidence>
<protein>
    <submittedName>
        <fullName evidence="2">Uncharacterized protein</fullName>
    </submittedName>
</protein>
<reference evidence="2" key="2">
    <citation type="submission" date="2023-01" db="EMBL/GenBank/DDBJ databases">
        <authorList>
            <person name="Petersen C."/>
        </authorList>
    </citation>
    <scope>NUCLEOTIDE SEQUENCE</scope>
    <source>
        <strain evidence="2">IBT 15450</strain>
    </source>
</reference>